<evidence type="ECO:0000313" key="2">
    <source>
        <dbReference type="Proteomes" id="UP000036947"/>
    </source>
</evidence>
<dbReference type="Proteomes" id="UP000036947">
    <property type="component" value="Unassembled WGS sequence"/>
</dbReference>
<organism evidence="1 2">
    <name type="scientific">Tolypocladium ophioglossoides (strain CBS 100239)</name>
    <name type="common">Snaketongue truffleclub</name>
    <name type="synonym">Elaphocordyceps ophioglossoides</name>
    <dbReference type="NCBI Taxonomy" id="1163406"/>
    <lineage>
        <taxon>Eukaryota</taxon>
        <taxon>Fungi</taxon>
        <taxon>Dikarya</taxon>
        <taxon>Ascomycota</taxon>
        <taxon>Pezizomycotina</taxon>
        <taxon>Sordariomycetes</taxon>
        <taxon>Hypocreomycetidae</taxon>
        <taxon>Hypocreales</taxon>
        <taxon>Ophiocordycipitaceae</taxon>
        <taxon>Tolypocladium</taxon>
    </lineage>
</organism>
<dbReference type="PANTHER" id="PTHR38797">
    <property type="entry name" value="NUCLEAR PORE COMPLEX PROTEIN NUP85-RELATED"/>
    <property type="match status" value="1"/>
</dbReference>
<dbReference type="PANTHER" id="PTHR38797:SF7">
    <property type="entry name" value="TRANSCRIPTION FACTOR DOMAIN-CONTAINING PROTEIN"/>
    <property type="match status" value="1"/>
</dbReference>
<dbReference type="EMBL" id="LFRF01000058">
    <property type="protein sequence ID" value="KND86402.1"/>
    <property type="molecule type" value="Genomic_DNA"/>
</dbReference>
<dbReference type="Pfam" id="PF12311">
    <property type="entry name" value="DUF3632"/>
    <property type="match status" value="1"/>
</dbReference>
<proteinExistence type="predicted"/>
<dbReference type="InterPro" id="IPR053204">
    <property type="entry name" value="Oxopyrrolidines_Biosynth-assoc"/>
</dbReference>
<comment type="caution">
    <text evidence="1">The sequence shown here is derived from an EMBL/GenBank/DDBJ whole genome shotgun (WGS) entry which is preliminary data.</text>
</comment>
<name>A0A0L0MX19_TOLOC</name>
<dbReference type="InterPro" id="IPR022085">
    <property type="entry name" value="OpdG"/>
</dbReference>
<dbReference type="AlphaFoldDB" id="A0A0L0MX19"/>
<reference evidence="1 2" key="1">
    <citation type="journal article" date="2015" name="BMC Genomics">
        <title>The genome of the truffle-parasite Tolypocladium ophioglossoides and the evolution of antifungal peptaibiotics.</title>
        <authorList>
            <person name="Quandt C.A."/>
            <person name="Bushley K.E."/>
            <person name="Spatafora J.W."/>
        </authorList>
    </citation>
    <scope>NUCLEOTIDE SEQUENCE [LARGE SCALE GENOMIC DNA]</scope>
    <source>
        <strain evidence="1 2">CBS 100239</strain>
    </source>
</reference>
<keyword evidence="2" id="KW-1185">Reference proteome</keyword>
<gene>
    <name evidence="1" type="ORF">TOPH_08957</name>
</gene>
<sequence length="322" mass="35390">MALEEDAEALRNYQAYSRVSNAQIDQEARSGDEHTLDVTLQSHIPVLTFRYINTTIPLAVIEAEIHDLWYTVIQAAKYWNAANAKHDTLVRYIQNARARGTLTRPLATIEADGDSNSGSDRLDVILCSDGGKFWSDLPLLGQDLVDEWTERYYRVDYCDNHDLRSNLAAFIGRLVSVGIYRGPAACVLSLFRETLETPRPLVSTTAADTVTGTDGKTKDSVLSVQSLIHALQQMLDYAEGSIIALSNDGVGIADTMSVPHMSSLSELAIQSGLPSPGFSPSRWRFWIQRLEELARCEFDGIAGSAEACLNNMSSVLATEAKA</sequence>
<protein>
    <submittedName>
        <fullName evidence="1">Uncharacterized protein</fullName>
    </submittedName>
</protein>
<evidence type="ECO:0000313" key="1">
    <source>
        <dbReference type="EMBL" id="KND86402.1"/>
    </source>
</evidence>
<dbReference type="OrthoDB" id="5403091at2759"/>
<accession>A0A0L0MX19</accession>